<sequence length="304" mass="33627">MIAFLENPKTQIAVSALASALMEKRCSGWGNRSRNYSRSRTGCVGDLERYSMPDPHFKQRRDAIRAEAITNALLHRADPENHPLTTEGARDFVGYSLVELARDTLENGGVSTRGMSRQEIAEAAMQVRSSGMHTADAFPTILTNVLNKSLRSGYEAAPQTFRPLSKVSYIPDFKEVARVQLSEAPTLEAVGEHGQFKHGDMGEASERFHVETFGKIVSLTRQTIINDDIGAFTRIPRAFGVQAAQLESDVVWAQIIGNPTMGDGLPLFHSSIKIFSQRTGSANPAFRKLSFGWGCRRERTKPRS</sequence>
<evidence type="ECO:0000313" key="1">
    <source>
        <dbReference type="EMBL" id="NKC02390.1"/>
    </source>
</evidence>
<dbReference type="EMBL" id="JAAVLN010000001">
    <property type="protein sequence ID" value="NKC02390.1"/>
    <property type="molecule type" value="Genomic_DNA"/>
</dbReference>
<proteinExistence type="predicted"/>
<accession>A0ABX1DNE5</accession>
<comment type="caution">
    <text evidence="1">The sequence shown here is derived from an EMBL/GenBank/DDBJ whole genome shotgun (WGS) entry which is preliminary data.</text>
</comment>
<organism evidence="1 2">
    <name type="scientific">Brucella haematophila</name>
    <dbReference type="NCBI Taxonomy" id="419474"/>
    <lineage>
        <taxon>Bacteria</taxon>
        <taxon>Pseudomonadati</taxon>
        <taxon>Pseudomonadota</taxon>
        <taxon>Alphaproteobacteria</taxon>
        <taxon>Hyphomicrobiales</taxon>
        <taxon>Brucellaceae</taxon>
        <taxon>Brucella/Ochrobactrum group</taxon>
        <taxon>Brucella</taxon>
    </lineage>
</organism>
<reference evidence="1 2" key="1">
    <citation type="submission" date="2020-03" db="EMBL/GenBank/DDBJ databases">
        <title>Whole genome sequencing of clinical and environmental type strains of Ochrobactrum.</title>
        <authorList>
            <person name="Dharne M."/>
        </authorList>
    </citation>
    <scope>NUCLEOTIDE SEQUENCE [LARGE SCALE GENOMIC DNA]</scope>
    <source>
        <strain evidence="1 2">CIP 109452</strain>
    </source>
</reference>
<evidence type="ECO:0000313" key="2">
    <source>
        <dbReference type="Proteomes" id="UP000704467"/>
    </source>
</evidence>
<name>A0ABX1DNE5_9HYPH</name>
<protein>
    <submittedName>
        <fullName evidence="1">Uncharacterized protein</fullName>
    </submittedName>
</protein>
<dbReference type="Pfam" id="PF25209">
    <property type="entry name" value="Phage_capsid_4"/>
    <property type="match status" value="1"/>
</dbReference>
<keyword evidence="2" id="KW-1185">Reference proteome</keyword>
<gene>
    <name evidence="1" type="ORF">HED55_00300</name>
</gene>
<dbReference type="Proteomes" id="UP000704467">
    <property type="component" value="Unassembled WGS sequence"/>
</dbReference>